<evidence type="ECO:0008006" key="3">
    <source>
        <dbReference type="Google" id="ProtNLM"/>
    </source>
</evidence>
<dbReference type="InterPro" id="IPR025459">
    <property type="entry name" value="DUF4279"/>
</dbReference>
<comment type="caution">
    <text evidence="1">The sequence shown here is derived from an EMBL/GenBank/DDBJ whole genome shotgun (WGS) entry which is preliminary data.</text>
</comment>
<dbReference type="AlphaFoldDB" id="A0A1C0YI36"/>
<dbReference type="STRING" id="33978.A6M13_12380"/>
<keyword evidence="2" id="KW-1185">Reference proteome</keyword>
<protein>
    <recommendedName>
        <fullName evidence="3">DUF4279 domain-containing protein</fullName>
    </recommendedName>
</protein>
<name>A0A1C0YI36_9BACL</name>
<gene>
    <name evidence="1" type="ORF">A6M13_12380</name>
</gene>
<organism evidence="1 2">
    <name type="scientific">Caryophanon tenue</name>
    <dbReference type="NCBI Taxonomy" id="33978"/>
    <lineage>
        <taxon>Bacteria</taxon>
        <taxon>Bacillati</taxon>
        <taxon>Bacillota</taxon>
        <taxon>Bacilli</taxon>
        <taxon>Bacillales</taxon>
        <taxon>Caryophanaceae</taxon>
        <taxon>Caryophanon</taxon>
    </lineage>
</organism>
<evidence type="ECO:0000313" key="1">
    <source>
        <dbReference type="EMBL" id="OCS86794.1"/>
    </source>
</evidence>
<proteinExistence type="predicted"/>
<accession>A0A1C0YI36</accession>
<evidence type="ECO:0000313" key="2">
    <source>
        <dbReference type="Proteomes" id="UP000093199"/>
    </source>
</evidence>
<reference evidence="1 2" key="1">
    <citation type="submission" date="2016-07" db="EMBL/GenBank/DDBJ databases">
        <title>Caryophanon tenue genome sequencing.</title>
        <authorList>
            <person name="Verma A."/>
            <person name="Pal Y."/>
            <person name="Krishnamurthi S."/>
        </authorList>
    </citation>
    <scope>NUCLEOTIDE SEQUENCE [LARGE SCALE GENOMIC DNA]</scope>
    <source>
        <strain evidence="1 2">DSM 14152</strain>
    </source>
</reference>
<dbReference type="Pfam" id="PF14106">
    <property type="entry name" value="DUF4279"/>
    <property type="match status" value="1"/>
</dbReference>
<dbReference type="EMBL" id="MASJ01000008">
    <property type="protein sequence ID" value="OCS86794.1"/>
    <property type="molecule type" value="Genomic_DNA"/>
</dbReference>
<dbReference type="Proteomes" id="UP000093199">
    <property type="component" value="Unassembled WGS sequence"/>
</dbReference>
<sequence>MAQTTLYAYLQFRGNDDFPLEVVTERLGIEPTTTWKVGDRVREIMPLERFYTSWEYKVAKRETRYVEDVLQPIYDLFSTKATMICALKEELQMDVHIALVMEVEQGDMPGFEVTAAYSQFLSSIGASLDVDMYIYPFEEREMDA</sequence>